<evidence type="ECO:0000313" key="2">
    <source>
        <dbReference type="Proteomes" id="UP000299102"/>
    </source>
</evidence>
<accession>A0A4C1V3M0</accession>
<organism evidence="1 2">
    <name type="scientific">Eumeta variegata</name>
    <name type="common">Bagworm moth</name>
    <name type="synonym">Eumeta japonica</name>
    <dbReference type="NCBI Taxonomy" id="151549"/>
    <lineage>
        <taxon>Eukaryota</taxon>
        <taxon>Metazoa</taxon>
        <taxon>Ecdysozoa</taxon>
        <taxon>Arthropoda</taxon>
        <taxon>Hexapoda</taxon>
        <taxon>Insecta</taxon>
        <taxon>Pterygota</taxon>
        <taxon>Neoptera</taxon>
        <taxon>Endopterygota</taxon>
        <taxon>Lepidoptera</taxon>
        <taxon>Glossata</taxon>
        <taxon>Ditrysia</taxon>
        <taxon>Tineoidea</taxon>
        <taxon>Psychidae</taxon>
        <taxon>Oiketicinae</taxon>
        <taxon>Eumeta</taxon>
    </lineage>
</organism>
<dbReference type="Proteomes" id="UP000299102">
    <property type="component" value="Unassembled WGS sequence"/>
</dbReference>
<dbReference type="EMBL" id="BGZK01000266">
    <property type="protein sequence ID" value="GBP32877.1"/>
    <property type="molecule type" value="Genomic_DNA"/>
</dbReference>
<gene>
    <name evidence="1" type="ORF">EVAR_81666_1</name>
</gene>
<protein>
    <submittedName>
        <fullName evidence="1">Uncharacterized protein</fullName>
    </submittedName>
</protein>
<name>A0A4C1V3M0_EUMVA</name>
<evidence type="ECO:0000313" key="1">
    <source>
        <dbReference type="EMBL" id="GBP32877.1"/>
    </source>
</evidence>
<sequence length="77" mass="8570">MAVLARYRRRRLYELAALVPGPPEFPLIGHAHKLSGSTQVDFSQSITREILQRVVLCTVNFRCRSVGEWGSGGLSIT</sequence>
<comment type="caution">
    <text evidence="1">The sequence shown here is derived from an EMBL/GenBank/DDBJ whole genome shotgun (WGS) entry which is preliminary data.</text>
</comment>
<proteinExistence type="predicted"/>
<dbReference type="AlphaFoldDB" id="A0A4C1V3M0"/>
<reference evidence="1 2" key="1">
    <citation type="journal article" date="2019" name="Commun. Biol.">
        <title>The bagworm genome reveals a unique fibroin gene that provides high tensile strength.</title>
        <authorList>
            <person name="Kono N."/>
            <person name="Nakamura H."/>
            <person name="Ohtoshi R."/>
            <person name="Tomita M."/>
            <person name="Numata K."/>
            <person name="Arakawa K."/>
        </authorList>
    </citation>
    <scope>NUCLEOTIDE SEQUENCE [LARGE SCALE GENOMIC DNA]</scope>
</reference>
<keyword evidence="2" id="KW-1185">Reference proteome</keyword>